<dbReference type="InterPro" id="IPR029044">
    <property type="entry name" value="Nucleotide-diphossugar_trans"/>
</dbReference>
<sequence length="1561" mass="172508">AKASLEEATTSSGKTPLSLSAERGHASVVDELLARRARVDQPNLDGSTALMCAAHQCEAGVVSLLLSRNALVNNADTEGWSALMYAMNAPASAYHSLSGNERGEKMVGIEGVIGRKSTLDLLVLHKADVNAQSADGLSPLLIVSSHDRPLAVKQLLDCRAQVNMATMKGQTPILMAAASDLPAVVKTLIIASGDPNQANAKGDCPLSVSEKQGFKVGKPDPVTGIWEPEDVVGRLDNGLNECMASAIQELLQEKQAASIGDYGAGSRCYSEFWKSEGLDVKCYDGNPAIKSASHGLCEQLDISVPEEDLPQVDFAVSLEVAEHIPKPREAAYFGQDGDGHVSTQTQEYFIATVTAMGYKLDAASTDKLRKGATRNGQKPHAWNSQNFMEHLLVFKRVLAMLEGALLADVKADEPAGAGDLCGHSSMFIQNRLRHRYLVLQCDAESKRSLKTSCVVGWIPQIWQQQPSDDELYAAALRRPSFLDSDLESEPARRYMLEVDHQKLLRIAGSGRRLVVTWTTGGPKRWSIAHNLALSIRRNAPELEPIFVVVALDREAVTRAEAAGFHAVLNERSVDVEDDIWKMRWLIQVTCISIGIEVLVVDSDIVFLSDPFELFHFDADIEAMTDHFFPAEQLWATWLRPAEHINTGFIFARPSPELLEFLVEFIDLHYHAYEGPIPRDGMDQRVFNKFVMDKLERSPPEAISVYENLTFPGLDWQKAPTRFLPSDAWVVEPGRSGRPVVVRLLDPVCISHGMNYFWRKAYKFSSCGGIQGRLPAIVHVNGVDPKMYFLRDRNLWYLDDWDERFGNSTAFLVYEHPKGLSLADDFEVLIAALEMAAYLSRRVVLPSTMNCANCPAYEVYRLNESHADEPGCTYDYFAHANGLYEVYSRTKPYAVEAGVGREPRFLELLASSSSELPPMAEMQQSGSLREEVLAIQQSPGRAAFAEFRVLHLSEDVRLLRDGLRSGAFGMRMNAERVFSCAHQEPLIGAMACLDEPYVEEFGEDAACPAQHFQEGCGPVGICCCWPFWGWGEKLQYFTGVPWDLPCNCGVSVCDRYERPLEGNNKNSNNKKNDNNNTSKGSGASEECCRHAGSDALFPTTDPGVFYCKTESSWSGITGAEDSNTYSSPALRDFAANKRSAAQTFETCRLDRMLRRGDAFREASLRECNLQVSAYLLERSRWEQLRKWSDWQLMERRGLSNSSLLIAGLEGNLTTDNTGFSGGKLAHDLEQLELLAEKELVDGEAADYLEQALPVFRRLSQLFAEHQSGRAAAEDVQQMFVHVRPFFNRALHVPNFAMPASASQSLFRGDLDFAGAESALRQNGFAVLDDVLLPETLGVARSWLSESTVWYQSLLEGEVLKAQVRDGLNADIGLGIARELKERRMPGLVGGQPLLDLLAYKHGPSSRGLPPHCVDGVVAALLWVVDPGGAEFSQGGLRFFAPEDSDAFCGDDRVGPAPAKTLEDFSAKQTRVAAPSEAGEALHSVPYRSNRLVLWRASSHCVELEHDGAAWRSGFPFRRVDLLMLFGHHRVAAKETGSGFVAGFEGKADEWGGHYYARDHDHR</sequence>
<gene>
    <name evidence="7" type="ORF">PGLA1383_LOCUS6701</name>
</gene>
<organism evidence="7 8">
    <name type="scientific">Polarella glacialis</name>
    <name type="common">Dinoflagellate</name>
    <dbReference type="NCBI Taxonomy" id="89957"/>
    <lineage>
        <taxon>Eukaryota</taxon>
        <taxon>Sar</taxon>
        <taxon>Alveolata</taxon>
        <taxon>Dinophyceae</taxon>
        <taxon>Suessiales</taxon>
        <taxon>Suessiaceae</taxon>
        <taxon>Polarella</taxon>
    </lineage>
</organism>
<dbReference type="PROSITE" id="PS50297">
    <property type="entry name" value="ANK_REP_REGION"/>
    <property type="match status" value="1"/>
</dbReference>
<feature type="compositionally biased region" description="Polar residues" evidence="5">
    <location>
        <begin position="7"/>
        <end position="18"/>
    </location>
</feature>
<reference evidence="7" key="1">
    <citation type="submission" date="2021-02" db="EMBL/GenBank/DDBJ databases">
        <authorList>
            <person name="Dougan E. K."/>
            <person name="Rhodes N."/>
            <person name="Thang M."/>
            <person name="Chan C."/>
        </authorList>
    </citation>
    <scope>NUCLEOTIDE SEQUENCE</scope>
</reference>
<name>A0A813DJ11_POLGL</name>
<keyword evidence="2" id="KW-0677">Repeat</keyword>
<dbReference type="EMBL" id="CAJNNV010002794">
    <property type="protein sequence ID" value="CAE8587874.1"/>
    <property type="molecule type" value="Genomic_DNA"/>
</dbReference>
<dbReference type="PANTHER" id="PTHR24173">
    <property type="entry name" value="ANKYRIN REPEAT CONTAINING"/>
    <property type="match status" value="1"/>
</dbReference>
<evidence type="ECO:0000259" key="6">
    <source>
        <dbReference type="Pfam" id="PF03407"/>
    </source>
</evidence>
<feature type="non-terminal residue" evidence="7">
    <location>
        <position position="1561"/>
    </location>
</feature>
<feature type="repeat" description="ANK" evidence="4">
    <location>
        <begin position="45"/>
        <end position="77"/>
    </location>
</feature>
<dbReference type="Pfam" id="PF03407">
    <property type="entry name" value="Nucleotid_trans"/>
    <property type="match status" value="1"/>
</dbReference>
<dbReference type="SMART" id="SM00248">
    <property type="entry name" value="ANK"/>
    <property type="match status" value="5"/>
</dbReference>
<dbReference type="InterPro" id="IPR036770">
    <property type="entry name" value="Ankyrin_rpt-contain_sf"/>
</dbReference>
<protein>
    <recommendedName>
        <fullName evidence="6">Nucleotide-diphospho-sugar transferase domain-containing protein</fullName>
    </recommendedName>
</protein>
<evidence type="ECO:0000256" key="4">
    <source>
        <dbReference type="PROSITE-ProRule" id="PRU00023"/>
    </source>
</evidence>
<evidence type="ECO:0000313" key="8">
    <source>
        <dbReference type="Proteomes" id="UP000654075"/>
    </source>
</evidence>
<feature type="region of interest" description="Disordered" evidence="5">
    <location>
        <begin position="1"/>
        <end position="22"/>
    </location>
</feature>
<dbReference type="InterPro" id="IPR002110">
    <property type="entry name" value="Ankyrin_rpt"/>
</dbReference>
<comment type="caution">
    <text evidence="7">The sequence shown here is derived from an EMBL/GenBank/DDBJ whole genome shotgun (WGS) entry which is preliminary data.</text>
</comment>
<evidence type="ECO:0000256" key="2">
    <source>
        <dbReference type="ARBA" id="ARBA00022737"/>
    </source>
</evidence>
<evidence type="ECO:0000256" key="3">
    <source>
        <dbReference type="ARBA" id="ARBA00023043"/>
    </source>
</evidence>
<keyword evidence="3 4" id="KW-0040">ANK repeat</keyword>
<dbReference type="Proteomes" id="UP000654075">
    <property type="component" value="Unassembled WGS sequence"/>
</dbReference>
<feature type="repeat" description="ANK" evidence="4">
    <location>
        <begin position="12"/>
        <end position="44"/>
    </location>
</feature>
<dbReference type="Pfam" id="PF12796">
    <property type="entry name" value="Ank_2"/>
    <property type="match status" value="2"/>
</dbReference>
<dbReference type="SUPFAM" id="SSF48403">
    <property type="entry name" value="Ankyrin repeat"/>
    <property type="match status" value="1"/>
</dbReference>
<dbReference type="PANTHER" id="PTHR24173:SF74">
    <property type="entry name" value="ANKYRIN REPEAT DOMAIN-CONTAINING PROTEIN 16"/>
    <property type="match status" value="1"/>
</dbReference>
<evidence type="ECO:0000256" key="1">
    <source>
        <dbReference type="ARBA" id="ARBA00007033"/>
    </source>
</evidence>
<evidence type="ECO:0000313" key="7">
    <source>
        <dbReference type="EMBL" id="CAE8587874.1"/>
    </source>
</evidence>
<dbReference type="InterPro" id="IPR005069">
    <property type="entry name" value="Nucl-diP-sugar_transferase"/>
</dbReference>
<proteinExistence type="inferred from homology"/>
<dbReference type="Gene3D" id="1.25.40.20">
    <property type="entry name" value="Ankyrin repeat-containing domain"/>
    <property type="match status" value="2"/>
</dbReference>
<accession>A0A813DJ11</accession>
<feature type="domain" description="Nucleotide-diphospho-sugar transferase" evidence="6">
    <location>
        <begin position="546"/>
        <end position="782"/>
    </location>
</feature>
<dbReference type="OrthoDB" id="540503at2759"/>
<dbReference type="PROSITE" id="PS50088">
    <property type="entry name" value="ANK_REPEAT"/>
    <property type="match status" value="2"/>
</dbReference>
<dbReference type="SUPFAM" id="SSF53448">
    <property type="entry name" value="Nucleotide-diphospho-sugar transferases"/>
    <property type="match status" value="1"/>
</dbReference>
<comment type="similarity">
    <text evidence="1">Belongs to the glycosyltransferase 77 family.</text>
</comment>
<dbReference type="Gene3D" id="3.90.550.10">
    <property type="entry name" value="Spore Coat Polysaccharide Biosynthesis Protein SpsA, Chain A"/>
    <property type="match status" value="1"/>
</dbReference>
<keyword evidence="8" id="KW-1185">Reference proteome</keyword>
<evidence type="ECO:0000256" key="5">
    <source>
        <dbReference type="SAM" id="MobiDB-lite"/>
    </source>
</evidence>